<reference evidence="1" key="2">
    <citation type="journal article" date="2022" name="New Phytol.">
        <title>Evolutionary transition to the ectomycorrhizal habit in the genomes of a hyperdiverse lineage of mushroom-forming fungi.</title>
        <authorList>
            <person name="Looney B."/>
            <person name="Miyauchi S."/>
            <person name="Morin E."/>
            <person name="Drula E."/>
            <person name="Courty P.E."/>
            <person name="Kohler A."/>
            <person name="Kuo A."/>
            <person name="LaButti K."/>
            <person name="Pangilinan J."/>
            <person name="Lipzen A."/>
            <person name="Riley R."/>
            <person name="Andreopoulos W."/>
            <person name="He G."/>
            <person name="Johnson J."/>
            <person name="Nolan M."/>
            <person name="Tritt A."/>
            <person name="Barry K.W."/>
            <person name="Grigoriev I.V."/>
            <person name="Nagy L.G."/>
            <person name="Hibbett D."/>
            <person name="Henrissat B."/>
            <person name="Matheny P.B."/>
            <person name="Labbe J."/>
            <person name="Martin F.M."/>
        </authorList>
    </citation>
    <scope>NUCLEOTIDE SEQUENCE</scope>
    <source>
        <strain evidence="1">FP105234-sp</strain>
    </source>
</reference>
<evidence type="ECO:0000313" key="1">
    <source>
        <dbReference type="EMBL" id="KAI0043345.1"/>
    </source>
</evidence>
<proteinExistence type="predicted"/>
<keyword evidence="2" id="KW-1185">Reference proteome</keyword>
<dbReference type="Proteomes" id="UP000814033">
    <property type="component" value="Unassembled WGS sequence"/>
</dbReference>
<organism evidence="1 2">
    <name type="scientific">Auriscalpium vulgare</name>
    <dbReference type="NCBI Taxonomy" id="40419"/>
    <lineage>
        <taxon>Eukaryota</taxon>
        <taxon>Fungi</taxon>
        <taxon>Dikarya</taxon>
        <taxon>Basidiomycota</taxon>
        <taxon>Agaricomycotina</taxon>
        <taxon>Agaricomycetes</taxon>
        <taxon>Russulales</taxon>
        <taxon>Auriscalpiaceae</taxon>
        <taxon>Auriscalpium</taxon>
    </lineage>
</organism>
<dbReference type="EMBL" id="MU276022">
    <property type="protein sequence ID" value="KAI0043345.1"/>
    <property type="molecule type" value="Genomic_DNA"/>
</dbReference>
<accession>A0ACB8RHF3</accession>
<comment type="caution">
    <text evidence="1">The sequence shown here is derived from an EMBL/GenBank/DDBJ whole genome shotgun (WGS) entry which is preliminary data.</text>
</comment>
<reference evidence="1" key="1">
    <citation type="submission" date="2021-02" db="EMBL/GenBank/DDBJ databases">
        <authorList>
            <consortium name="DOE Joint Genome Institute"/>
            <person name="Ahrendt S."/>
            <person name="Looney B.P."/>
            <person name="Miyauchi S."/>
            <person name="Morin E."/>
            <person name="Drula E."/>
            <person name="Courty P.E."/>
            <person name="Chicoki N."/>
            <person name="Fauchery L."/>
            <person name="Kohler A."/>
            <person name="Kuo A."/>
            <person name="Labutti K."/>
            <person name="Pangilinan J."/>
            <person name="Lipzen A."/>
            <person name="Riley R."/>
            <person name="Andreopoulos W."/>
            <person name="He G."/>
            <person name="Johnson J."/>
            <person name="Barry K.W."/>
            <person name="Grigoriev I.V."/>
            <person name="Nagy L."/>
            <person name="Hibbett D."/>
            <person name="Henrissat B."/>
            <person name="Matheny P.B."/>
            <person name="Labbe J."/>
            <person name="Martin F."/>
        </authorList>
    </citation>
    <scope>NUCLEOTIDE SEQUENCE</scope>
    <source>
        <strain evidence="1">FP105234-sp</strain>
    </source>
</reference>
<name>A0ACB8RHF3_9AGAM</name>
<evidence type="ECO:0000313" key="2">
    <source>
        <dbReference type="Proteomes" id="UP000814033"/>
    </source>
</evidence>
<gene>
    <name evidence="1" type="ORF">FA95DRAFT_408446</name>
</gene>
<sequence length="244" mass="26241">MLLGPLVRFAALGGVLRGRFDAECAHAPPSQPPFGEIKLKLEAHGRVHAARNPDLSRAGRGVLRAVSSADGIAGLIVMALLWVLVLPRMGCCADLKATLRVRLRGHQHRDCDAALSREIRGSAVSGLAAASRLRWSNTPDQKLCRIGRPAQRTSSSYLHLQHTDLHCVRSPHGLVTLPVTVRLGLVIAWSPTEGILGQITGEDTIWALDFLPGSSCCRTAARCAIVNPARMVGMMKGLQKCSNE</sequence>
<protein>
    <submittedName>
        <fullName evidence="1">Uncharacterized protein</fullName>
    </submittedName>
</protein>